<dbReference type="Proteomes" id="UP000184498">
    <property type="component" value="Unassembled WGS sequence"/>
</dbReference>
<reference evidence="2" key="1">
    <citation type="submission" date="2016-11" db="EMBL/GenBank/DDBJ databases">
        <authorList>
            <person name="Varghese N."/>
            <person name="Submissions S."/>
        </authorList>
    </citation>
    <scope>NUCLEOTIDE SEQUENCE [LARGE SCALE GENOMIC DNA]</scope>
    <source>
        <strain evidence="2">DSM 18016</strain>
    </source>
</reference>
<keyword evidence="2" id="KW-1185">Reference proteome</keyword>
<sequence>MKSILKLSLIIGFVFVTMSVSAKDRLFSISLTEASSKTLRFEIFNAENVSLYFYNDRKDEIYSENTGNKENVEKSYDLSSLSAGEYFLVAESDFRIEKYKVTIDKNGNVEATKTPVIAFNKPEYTIENNIVKLHIDNVESGVNVTVSDLSNNEYYNKTVKANNGEINLKFDLNSKNSPAYIISVEKNGDVFNRMITLR</sequence>
<evidence type="ECO:0000313" key="2">
    <source>
        <dbReference type="Proteomes" id="UP000184498"/>
    </source>
</evidence>
<evidence type="ECO:0008006" key="3">
    <source>
        <dbReference type="Google" id="ProtNLM"/>
    </source>
</evidence>
<protein>
    <recommendedName>
        <fullName evidence="3">Por secretion system C-terminal sorting domain-containing protein</fullName>
    </recommendedName>
</protein>
<dbReference type="RefSeq" id="WP_072995797.1">
    <property type="nucleotide sequence ID" value="NZ_FRAM01000001.1"/>
</dbReference>
<evidence type="ECO:0000313" key="1">
    <source>
        <dbReference type="EMBL" id="SHJ89512.1"/>
    </source>
</evidence>
<dbReference type="OrthoDB" id="978867at2"/>
<gene>
    <name evidence="1" type="ORF">SAMN05444371_0117</name>
</gene>
<name>A0A1M6N1I4_9FLAO</name>
<organism evidence="1 2">
    <name type="scientific">Epilithonimonas mollis</name>
    <dbReference type="NCBI Taxonomy" id="216903"/>
    <lineage>
        <taxon>Bacteria</taxon>
        <taxon>Pseudomonadati</taxon>
        <taxon>Bacteroidota</taxon>
        <taxon>Flavobacteriia</taxon>
        <taxon>Flavobacteriales</taxon>
        <taxon>Weeksellaceae</taxon>
        <taxon>Chryseobacterium group</taxon>
        <taxon>Epilithonimonas</taxon>
    </lineage>
</organism>
<dbReference type="AlphaFoldDB" id="A0A1M6N1I4"/>
<dbReference type="EMBL" id="FRAM01000001">
    <property type="protein sequence ID" value="SHJ89512.1"/>
    <property type="molecule type" value="Genomic_DNA"/>
</dbReference>
<accession>A0A1M6N1I4</accession>
<proteinExistence type="predicted"/>